<evidence type="ECO:0000313" key="1">
    <source>
        <dbReference type="EMBL" id="KAF7278665.1"/>
    </source>
</evidence>
<dbReference type="OrthoDB" id="9996895at2759"/>
<sequence>MPNCFDRLYRNGSFTQNIVEDETDNSSFTSAPIDSLLTFYDSLILADELNKSMKCNTEEPIVNSWRNCVRDSSELTDREEDISEYVNLTCDMTHTLINGCVQGYQDMYNIRPKIDLTAPNSIERRWRVKQHGLEHFLKQAVPTTNLLERSAVAIDYLPALRHIARSEDKRATTNTKRGNRFRHYFRSLNMEFNANKSKLCCNVLYLPNAN</sequence>
<name>A0A834IIT2_RHYFE</name>
<dbReference type="AlphaFoldDB" id="A0A834IIT2"/>
<accession>A0A834IIT2</accession>
<proteinExistence type="predicted"/>
<dbReference type="EMBL" id="JAACXV010000393">
    <property type="protein sequence ID" value="KAF7278665.1"/>
    <property type="molecule type" value="Genomic_DNA"/>
</dbReference>
<keyword evidence="2" id="KW-1185">Reference proteome</keyword>
<dbReference type="Proteomes" id="UP000625711">
    <property type="component" value="Unassembled WGS sequence"/>
</dbReference>
<evidence type="ECO:0000313" key="2">
    <source>
        <dbReference type="Proteomes" id="UP000625711"/>
    </source>
</evidence>
<gene>
    <name evidence="1" type="ORF">GWI33_008115</name>
</gene>
<organism evidence="1 2">
    <name type="scientific">Rhynchophorus ferrugineus</name>
    <name type="common">Red palm weevil</name>
    <name type="synonym">Curculio ferrugineus</name>
    <dbReference type="NCBI Taxonomy" id="354439"/>
    <lineage>
        <taxon>Eukaryota</taxon>
        <taxon>Metazoa</taxon>
        <taxon>Ecdysozoa</taxon>
        <taxon>Arthropoda</taxon>
        <taxon>Hexapoda</taxon>
        <taxon>Insecta</taxon>
        <taxon>Pterygota</taxon>
        <taxon>Neoptera</taxon>
        <taxon>Endopterygota</taxon>
        <taxon>Coleoptera</taxon>
        <taxon>Polyphaga</taxon>
        <taxon>Cucujiformia</taxon>
        <taxon>Curculionidae</taxon>
        <taxon>Dryophthorinae</taxon>
        <taxon>Rhynchophorus</taxon>
    </lineage>
</organism>
<comment type="caution">
    <text evidence="1">The sequence shown here is derived from an EMBL/GenBank/DDBJ whole genome shotgun (WGS) entry which is preliminary data.</text>
</comment>
<reference evidence="1" key="1">
    <citation type="submission" date="2020-08" db="EMBL/GenBank/DDBJ databases">
        <title>Genome sequencing and assembly of the red palm weevil Rhynchophorus ferrugineus.</title>
        <authorList>
            <person name="Dias G.B."/>
            <person name="Bergman C.M."/>
            <person name="Manee M."/>
        </authorList>
    </citation>
    <scope>NUCLEOTIDE SEQUENCE</scope>
    <source>
        <strain evidence="1">AA-2017</strain>
        <tissue evidence="1">Whole larva</tissue>
    </source>
</reference>
<protein>
    <submittedName>
        <fullName evidence="1">Uncharacterized protein</fullName>
    </submittedName>
</protein>